<dbReference type="Gene3D" id="3.90.180.10">
    <property type="entry name" value="Medium-chain alcohol dehydrogenases, catalytic domain"/>
    <property type="match status" value="1"/>
</dbReference>
<comment type="caution">
    <text evidence="4">The sequence shown here is derived from an EMBL/GenBank/DDBJ whole genome shotgun (WGS) entry which is preliminary data.</text>
</comment>
<dbReference type="PANTHER" id="PTHR48106">
    <property type="entry name" value="QUINONE OXIDOREDUCTASE PIG3-RELATED"/>
    <property type="match status" value="1"/>
</dbReference>
<dbReference type="EMBL" id="CM026424">
    <property type="protein sequence ID" value="KAG0578427.1"/>
    <property type="molecule type" value="Genomic_DNA"/>
</dbReference>
<feature type="domain" description="Enoyl reductase (ER)" evidence="3">
    <location>
        <begin position="10"/>
        <end position="323"/>
    </location>
</feature>
<organism evidence="4 5">
    <name type="scientific">Ceratodon purpureus</name>
    <name type="common">Fire moss</name>
    <name type="synonym">Dicranum purpureum</name>
    <dbReference type="NCBI Taxonomy" id="3225"/>
    <lineage>
        <taxon>Eukaryota</taxon>
        <taxon>Viridiplantae</taxon>
        <taxon>Streptophyta</taxon>
        <taxon>Embryophyta</taxon>
        <taxon>Bryophyta</taxon>
        <taxon>Bryophytina</taxon>
        <taxon>Bryopsida</taxon>
        <taxon>Dicranidae</taxon>
        <taxon>Pseudoditrichales</taxon>
        <taxon>Ditrichaceae</taxon>
        <taxon>Ceratodon</taxon>
    </lineage>
</organism>
<dbReference type="GO" id="GO:0016651">
    <property type="term" value="F:oxidoreductase activity, acting on NAD(P)H"/>
    <property type="evidence" value="ECO:0007669"/>
    <property type="project" value="TreeGrafter"/>
</dbReference>
<evidence type="ECO:0000313" key="4">
    <source>
        <dbReference type="EMBL" id="KAG0578427.1"/>
    </source>
</evidence>
<keyword evidence="2" id="KW-0560">Oxidoreductase</keyword>
<evidence type="ECO:0000313" key="5">
    <source>
        <dbReference type="Proteomes" id="UP000822688"/>
    </source>
</evidence>
<dbReference type="SMART" id="SM00829">
    <property type="entry name" value="PKS_ER"/>
    <property type="match status" value="1"/>
</dbReference>
<name>A0A8T0I5L8_CERPU</name>
<reference evidence="4" key="1">
    <citation type="submission" date="2020-06" db="EMBL/GenBank/DDBJ databases">
        <title>WGS assembly of Ceratodon purpureus strain R40.</title>
        <authorList>
            <person name="Carey S.B."/>
            <person name="Jenkins J."/>
            <person name="Shu S."/>
            <person name="Lovell J.T."/>
            <person name="Sreedasyam A."/>
            <person name="Maumus F."/>
            <person name="Tiley G.P."/>
            <person name="Fernandez-Pozo N."/>
            <person name="Barry K."/>
            <person name="Chen C."/>
            <person name="Wang M."/>
            <person name="Lipzen A."/>
            <person name="Daum C."/>
            <person name="Saski C.A."/>
            <person name="Payton A.C."/>
            <person name="Mcbreen J.C."/>
            <person name="Conrad R.E."/>
            <person name="Kollar L.M."/>
            <person name="Olsson S."/>
            <person name="Huttunen S."/>
            <person name="Landis J.B."/>
            <person name="Wickett N.J."/>
            <person name="Johnson M.G."/>
            <person name="Rensing S.A."/>
            <person name="Grimwood J."/>
            <person name="Schmutz J."/>
            <person name="Mcdaniel S.F."/>
        </authorList>
    </citation>
    <scope>NUCLEOTIDE SEQUENCE</scope>
    <source>
        <strain evidence="4">R40</strain>
    </source>
</reference>
<dbReference type="SUPFAM" id="SSF50129">
    <property type="entry name" value="GroES-like"/>
    <property type="match status" value="1"/>
</dbReference>
<dbReference type="NCBIfam" id="TIGR02824">
    <property type="entry name" value="quinone_pig3"/>
    <property type="match status" value="1"/>
</dbReference>
<dbReference type="InterPro" id="IPR013154">
    <property type="entry name" value="ADH-like_N"/>
</dbReference>
<gene>
    <name evidence="4" type="ORF">KC19_4G021900</name>
</gene>
<dbReference type="InterPro" id="IPR020843">
    <property type="entry name" value="ER"/>
</dbReference>
<dbReference type="Pfam" id="PF00107">
    <property type="entry name" value="ADH_zinc_N"/>
    <property type="match status" value="1"/>
</dbReference>
<dbReference type="CDD" id="cd05276">
    <property type="entry name" value="p53_inducible_oxidoreductase"/>
    <property type="match status" value="1"/>
</dbReference>
<protein>
    <recommendedName>
        <fullName evidence="3">Enoyl reductase (ER) domain-containing protein</fullName>
    </recommendedName>
</protein>
<sequence>MKAIVIDGAGGPEVLKIKEVPDPKAGDGEVVVKIVAAALNRADVMQRQGNYPPPAGASLIPGLECSGTIDSVGHGVTQWKVGDEVCVLLGGGGYAEKVNVPAVQVFPVPKGVSLRDAAAIPEVACTVWSTIFMTCHLKQGESFLIHGGGSGIGTFAIQIAKAKGAKVLVTAGSDDKLKKCLELGADVGINYKKEDFVERVKAETGGKGVDVILDIMGAPYLPRNIKALAIDGRLFHIATQGGTIGEIDLNAVIYRRLTVTGAGLRARETDKKGEIVQEVLKNVWPEIEAGKVKVIIDDVLPLANASKAHEVLEASTHFGKILLTV</sequence>
<dbReference type="InterPro" id="IPR013149">
    <property type="entry name" value="ADH-like_C"/>
</dbReference>
<keyword evidence="5" id="KW-1185">Reference proteome</keyword>
<dbReference type="Pfam" id="PF08240">
    <property type="entry name" value="ADH_N"/>
    <property type="match status" value="1"/>
</dbReference>
<dbReference type="Gene3D" id="3.40.50.720">
    <property type="entry name" value="NAD(P)-binding Rossmann-like Domain"/>
    <property type="match status" value="1"/>
</dbReference>
<dbReference type="GO" id="GO:0070402">
    <property type="term" value="F:NADPH binding"/>
    <property type="evidence" value="ECO:0007669"/>
    <property type="project" value="TreeGrafter"/>
</dbReference>
<keyword evidence="1" id="KW-0521">NADP</keyword>
<dbReference type="Proteomes" id="UP000822688">
    <property type="component" value="Chromosome 4"/>
</dbReference>
<dbReference type="InterPro" id="IPR011032">
    <property type="entry name" value="GroES-like_sf"/>
</dbReference>
<dbReference type="SUPFAM" id="SSF51735">
    <property type="entry name" value="NAD(P)-binding Rossmann-fold domains"/>
    <property type="match status" value="1"/>
</dbReference>
<evidence type="ECO:0000256" key="2">
    <source>
        <dbReference type="ARBA" id="ARBA00023002"/>
    </source>
</evidence>
<evidence type="ECO:0000256" key="1">
    <source>
        <dbReference type="ARBA" id="ARBA00022857"/>
    </source>
</evidence>
<dbReference type="AlphaFoldDB" id="A0A8T0I5L8"/>
<dbReference type="InterPro" id="IPR036291">
    <property type="entry name" value="NAD(P)-bd_dom_sf"/>
</dbReference>
<accession>A0A8T0I5L8</accession>
<proteinExistence type="predicted"/>
<dbReference type="PANTHER" id="PTHR48106:SF8">
    <property type="entry name" value="OS02G0805600 PROTEIN"/>
    <property type="match status" value="1"/>
</dbReference>
<evidence type="ECO:0000259" key="3">
    <source>
        <dbReference type="SMART" id="SM00829"/>
    </source>
</evidence>
<dbReference type="InterPro" id="IPR014189">
    <property type="entry name" value="Quinone_OxRdtase_PIG3"/>
</dbReference>